<dbReference type="Proteomes" id="UP001602013">
    <property type="component" value="Unassembled WGS sequence"/>
</dbReference>
<evidence type="ECO:0000256" key="4">
    <source>
        <dbReference type="ARBA" id="ARBA00023136"/>
    </source>
</evidence>
<evidence type="ECO:0000256" key="3">
    <source>
        <dbReference type="ARBA" id="ARBA00022989"/>
    </source>
</evidence>
<keyword evidence="3 5" id="KW-1133">Transmembrane helix</keyword>
<gene>
    <name evidence="6" type="ORF">ACFYXI_16390</name>
</gene>
<comment type="subcellular location">
    <subcellularLocation>
        <location evidence="1">Membrane</location>
        <topology evidence="1">Multi-pass membrane protein</topology>
    </subcellularLocation>
</comment>
<reference evidence="6 7" key="1">
    <citation type="submission" date="2024-10" db="EMBL/GenBank/DDBJ databases">
        <title>The Natural Products Discovery Center: Release of the First 8490 Sequenced Strains for Exploring Actinobacteria Biosynthetic Diversity.</title>
        <authorList>
            <person name="Kalkreuter E."/>
            <person name="Kautsar S.A."/>
            <person name="Yang D."/>
            <person name="Bader C.D."/>
            <person name="Teijaro C.N."/>
            <person name="Fluegel L."/>
            <person name="Davis C.M."/>
            <person name="Simpson J.R."/>
            <person name="Lauterbach L."/>
            <person name="Steele A.D."/>
            <person name="Gui C."/>
            <person name="Meng S."/>
            <person name="Li G."/>
            <person name="Viehrig K."/>
            <person name="Ye F."/>
            <person name="Su P."/>
            <person name="Kiefer A.F."/>
            <person name="Nichols A."/>
            <person name="Cepeda A.J."/>
            <person name="Yan W."/>
            <person name="Fan B."/>
            <person name="Jiang Y."/>
            <person name="Adhikari A."/>
            <person name="Zheng C.-J."/>
            <person name="Schuster L."/>
            <person name="Cowan T.M."/>
            <person name="Smanski M.J."/>
            <person name="Chevrette M.G."/>
            <person name="De Carvalho L.P.S."/>
            <person name="Shen B."/>
        </authorList>
    </citation>
    <scope>NUCLEOTIDE SEQUENCE [LARGE SCALE GENOMIC DNA]</scope>
    <source>
        <strain evidence="6 7">NPDC002173</strain>
    </source>
</reference>
<evidence type="ECO:0000313" key="7">
    <source>
        <dbReference type="Proteomes" id="UP001602013"/>
    </source>
</evidence>
<feature type="transmembrane region" description="Helical" evidence="5">
    <location>
        <begin position="30"/>
        <end position="49"/>
    </location>
</feature>
<evidence type="ECO:0000256" key="1">
    <source>
        <dbReference type="ARBA" id="ARBA00004141"/>
    </source>
</evidence>
<keyword evidence="7" id="KW-1185">Reference proteome</keyword>
<proteinExistence type="predicted"/>
<dbReference type="Pfam" id="PF13564">
    <property type="entry name" value="DoxX_2"/>
    <property type="match status" value="1"/>
</dbReference>
<evidence type="ECO:0000256" key="5">
    <source>
        <dbReference type="SAM" id="Phobius"/>
    </source>
</evidence>
<evidence type="ECO:0000313" key="6">
    <source>
        <dbReference type="EMBL" id="MFF3667178.1"/>
    </source>
</evidence>
<name>A0ABW6SSD3_9ACTN</name>
<dbReference type="RefSeq" id="WP_387412045.1">
    <property type="nucleotide sequence ID" value="NZ_JBIASD010000009.1"/>
</dbReference>
<accession>A0ABW6SSD3</accession>
<protein>
    <submittedName>
        <fullName evidence="6">DoxX family protein</fullName>
    </submittedName>
</protein>
<organism evidence="6 7">
    <name type="scientific">Microtetraspora malaysiensis</name>
    <dbReference type="NCBI Taxonomy" id="161358"/>
    <lineage>
        <taxon>Bacteria</taxon>
        <taxon>Bacillati</taxon>
        <taxon>Actinomycetota</taxon>
        <taxon>Actinomycetes</taxon>
        <taxon>Streptosporangiales</taxon>
        <taxon>Streptosporangiaceae</taxon>
        <taxon>Microtetraspora</taxon>
    </lineage>
</organism>
<evidence type="ECO:0000256" key="2">
    <source>
        <dbReference type="ARBA" id="ARBA00022692"/>
    </source>
</evidence>
<dbReference type="InterPro" id="IPR032808">
    <property type="entry name" value="DoxX"/>
</dbReference>
<feature type="transmembrane region" description="Helical" evidence="5">
    <location>
        <begin position="69"/>
        <end position="87"/>
    </location>
</feature>
<dbReference type="EMBL" id="JBIASD010000009">
    <property type="protein sequence ID" value="MFF3667178.1"/>
    <property type="molecule type" value="Genomic_DNA"/>
</dbReference>
<comment type="caution">
    <text evidence="6">The sequence shown here is derived from an EMBL/GenBank/DDBJ whole genome shotgun (WGS) entry which is preliminary data.</text>
</comment>
<keyword evidence="2 5" id="KW-0812">Transmembrane</keyword>
<sequence length="138" mass="14164">MAHTREATVTATTMSAATTTTSRRSRIRTALSWVVQLALALQFASGGVLKLFGAAQMTAMFAEIGAGQWLRIVVGALELAGAAGLLLPRLARAAAAGLAALMIGATVTNVTVLGTSPALPLLLLTLAAAVAVMRRDHR</sequence>
<keyword evidence="4 5" id="KW-0472">Membrane</keyword>
<feature type="transmembrane region" description="Helical" evidence="5">
    <location>
        <begin position="118"/>
        <end position="134"/>
    </location>
</feature>